<dbReference type="Pfam" id="PF07992">
    <property type="entry name" value="Pyr_redox_2"/>
    <property type="match status" value="1"/>
</dbReference>
<proteinExistence type="inferred from homology"/>
<dbReference type="Gene3D" id="3.50.50.100">
    <property type="match status" value="1"/>
</dbReference>
<sequence>MVKTIVVLGAGMAGLPLAHYLVSKTAAKHSDVRVVLVSPNAEFYWNVASIRFVAAPDQFPEEKYLYPIAKEFAKHPNSKDQFEFVLGKAETLEPDKNSVTIRLNDDEDGNSASPRFRTIDYHTLVIATGSRYRGAMPWKEVGTSQQTRAAIARLQRDIQAARSIVVAGAGVTGVEFAGELASEYLGQGRCWGWGWGGSGNGSEKKEVTIVSADPLPLEPRLRESVRKTAKYELERLGVKFIGGARIIAGADDDDGDQDGNGKEKNQKQKTVELTSRDGSKQTIAADLVIPTYGLVPNTEFAPASMKDASSGRLRQDRHLRAAGHDNVFVLGDAGDLQAPQAINAEAQLRYLMQKLNGAYLETGTVAEDKEEEYKFDPDGVMIGLTIGRDRGTGQVGNFQPWSFFIWALKRDLGASKSAQYAAGLIGFNGAWP</sequence>
<dbReference type="PANTHER" id="PTHR43735:SF3">
    <property type="entry name" value="FERROPTOSIS SUPPRESSOR PROTEIN 1"/>
    <property type="match status" value="1"/>
</dbReference>
<dbReference type="Proteomes" id="UP001320420">
    <property type="component" value="Unassembled WGS sequence"/>
</dbReference>
<dbReference type="GO" id="GO:0005737">
    <property type="term" value="C:cytoplasm"/>
    <property type="evidence" value="ECO:0007669"/>
    <property type="project" value="TreeGrafter"/>
</dbReference>
<evidence type="ECO:0000259" key="6">
    <source>
        <dbReference type="Pfam" id="PF07992"/>
    </source>
</evidence>
<comment type="similarity">
    <text evidence="1">Belongs to the FAD-dependent oxidoreductase family.</text>
</comment>
<evidence type="ECO:0000256" key="4">
    <source>
        <dbReference type="ARBA" id="ARBA00023002"/>
    </source>
</evidence>
<gene>
    <name evidence="7" type="ORF">SLS62_003201</name>
</gene>
<dbReference type="InterPro" id="IPR023753">
    <property type="entry name" value="FAD/NAD-binding_dom"/>
</dbReference>
<organism evidence="7 8">
    <name type="scientific">Diatrype stigma</name>
    <dbReference type="NCBI Taxonomy" id="117547"/>
    <lineage>
        <taxon>Eukaryota</taxon>
        <taxon>Fungi</taxon>
        <taxon>Dikarya</taxon>
        <taxon>Ascomycota</taxon>
        <taxon>Pezizomycotina</taxon>
        <taxon>Sordariomycetes</taxon>
        <taxon>Xylariomycetidae</taxon>
        <taxon>Xylariales</taxon>
        <taxon>Diatrypaceae</taxon>
        <taxon>Diatrype</taxon>
    </lineage>
</organism>
<evidence type="ECO:0000256" key="1">
    <source>
        <dbReference type="ARBA" id="ARBA00006442"/>
    </source>
</evidence>
<keyword evidence="4" id="KW-0560">Oxidoreductase</keyword>
<dbReference type="InterPro" id="IPR036188">
    <property type="entry name" value="FAD/NAD-bd_sf"/>
</dbReference>
<keyword evidence="3" id="KW-0274">FAD</keyword>
<dbReference type="EMBL" id="JAKJXP020000017">
    <property type="protein sequence ID" value="KAK7754887.1"/>
    <property type="molecule type" value="Genomic_DNA"/>
</dbReference>
<evidence type="ECO:0000256" key="3">
    <source>
        <dbReference type="ARBA" id="ARBA00022827"/>
    </source>
</evidence>
<dbReference type="PANTHER" id="PTHR43735">
    <property type="entry name" value="APOPTOSIS-INDUCING FACTOR 1"/>
    <property type="match status" value="1"/>
</dbReference>
<evidence type="ECO:0000313" key="7">
    <source>
        <dbReference type="EMBL" id="KAK7754887.1"/>
    </source>
</evidence>
<dbReference type="PRINTS" id="PR00368">
    <property type="entry name" value="FADPNR"/>
</dbReference>
<evidence type="ECO:0000313" key="8">
    <source>
        <dbReference type="Proteomes" id="UP001320420"/>
    </source>
</evidence>
<accession>A0AAN9UX29</accession>
<keyword evidence="2" id="KW-0285">Flavoprotein</keyword>
<protein>
    <recommendedName>
        <fullName evidence="6">FAD/NAD(P)-binding domain-containing protein</fullName>
    </recommendedName>
</protein>
<feature type="domain" description="FAD/NAD(P)-binding" evidence="6">
    <location>
        <begin position="4"/>
        <end position="347"/>
    </location>
</feature>
<feature type="compositionally biased region" description="Basic and acidic residues" evidence="5">
    <location>
        <begin position="259"/>
        <end position="277"/>
    </location>
</feature>
<dbReference type="GO" id="GO:0004174">
    <property type="term" value="F:electron-transferring-flavoprotein dehydrogenase activity"/>
    <property type="evidence" value="ECO:0007669"/>
    <property type="project" value="TreeGrafter"/>
</dbReference>
<comment type="caution">
    <text evidence="7">The sequence shown here is derived from an EMBL/GenBank/DDBJ whole genome shotgun (WGS) entry which is preliminary data.</text>
</comment>
<feature type="region of interest" description="Disordered" evidence="5">
    <location>
        <begin position="249"/>
        <end position="277"/>
    </location>
</feature>
<dbReference type="GO" id="GO:0050660">
    <property type="term" value="F:flavin adenine dinucleotide binding"/>
    <property type="evidence" value="ECO:0007669"/>
    <property type="project" value="TreeGrafter"/>
</dbReference>
<dbReference type="AlphaFoldDB" id="A0AAN9UX29"/>
<dbReference type="PRINTS" id="PR00469">
    <property type="entry name" value="PNDRDTASEII"/>
</dbReference>
<reference evidence="7 8" key="1">
    <citation type="submission" date="2024-02" db="EMBL/GenBank/DDBJ databases">
        <title>De novo assembly and annotation of 12 fungi associated with fruit tree decline syndrome in Ontario, Canada.</title>
        <authorList>
            <person name="Sulman M."/>
            <person name="Ellouze W."/>
            <person name="Ilyukhin E."/>
        </authorList>
    </citation>
    <scope>NUCLEOTIDE SEQUENCE [LARGE SCALE GENOMIC DNA]</scope>
    <source>
        <strain evidence="7 8">M11/M66-122</strain>
    </source>
</reference>
<keyword evidence="8" id="KW-1185">Reference proteome</keyword>
<name>A0AAN9UX29_9PEZI</name>
<evidence type="ECO:0000256" key="2">
    <source>
        <dbReference type="ARBA" id="ARBA00022630"/>
    </source>
</evidence>
<evidence type="ECO:0000256" key="5">
    <source>
        <dbReference type="SAM" id="MobiDB-lite"/>
    </source>
</evidence>
<dbReference type="SUPFAM" id="SSF51905">
    <property type="entry name" value="FAD/NAD(P)-binding domain"/>
    <property type="match status" value="1"/>
</dbReference>